<dbReference type="KEGG" id="mlj:MLAC_45470"/>
<dbReference type="CDD" id="cd02883">
    <property type="entry name" value="NUDIX_Hydrolase"/>
    <property type="match status" value="1"/>
</dbReference>
<evidence type="ECO:0000313" key="2">
    <source>
        <dbReference type="Proteomes" id="UP000466396"/>
    </source>
</evidence>
<dbReference type="OrthoDB" id="9813767at2"/>
<keyword evidence="2" id="KW-1185">Reference proteome</keyword>
<reference evidence="1 2" key="1">
    <citation type="journal article" date="2019" name="Emerg. Microbes Infect.">
        <title>Comprehensive subspecies identification of 175 nontuberculous mycobacteria species based on 7547 genomic profiles.</title>
        <authorList>
            <person name="Matsumoto Y."/>
            <person name="Kinjo T."/>
            <person name="Motooka D."/>
            <person name="Nabeya D."/>
            <person name="Jung N."/>
            <person name="Uechi K."/>
            <person name="Horii T."/>
            <person name="Iida T."/>
            <person name="Fujita J."/>
            <person name="Nakamura S."/>
        </authorList>
    </citation>
    <scope>NUCLEOTIDE SEQUENCE [LARGE SCALE GENOMIC DNA]</scope>
    <source>
        <strain evidence="1 2">JCM 15657</strain>
    </source>
</reference>
<evidence type="ECO:0008006" key="3">
    <source>
        <dbReference type="Google" id="ProtNLM"/>
    </source>
</evidence>
<sequence length="82" mass="8720">MRTTVNLSDDLLAEAKVLAAKSRRPLGSVIDDALRLLLRREQAKAPQKAWSFPTGGAGGLQPGVNLEDREALADLLGDNAVP</sequence>
<proteinExistence type="predicted"/>
<organism evidence="1 2">
    <name type="scientific">Mycobacterium lacus</name>
    <dbReference type="NCBI Taxonomy" id="169765"/>
    <lineage>
        <taxon>Bacteria</taxon>
        <taxon>Bacillati</taxon>
        <taxon>Actinomycetota</taxon>
        <taxon>Actinomycetes</taxon>
        <taxon>Mycobacteriales</taxon>
        <taxon>Mycobacteriaceae</taxon>
        <taxon>Mycobacterium</taxon>
    </lineage>
</organism>
<gene>
    <name evidence="1" type="ORF">MLAC_45470</name>
</gene>
<dbReference type="EMBL" id="AP022581">
    <property type="protein sequence ID" value="BBX99253.1"/>
    <property type="molecule type" value="Genomic_DNA"/>
</dbReference>
<evidence type="ECO:0000313" key="1">
    <source>
        <dbReference type="EMBL" id="BBX99253.1"/>
    </source>
</evidence>
<name>A0A7I7NSM5_9MYCO</name>
<protein>
    <recommendedName>
        <fullName evidence="3">DUF2191 domain-containing protein</fullName>
    </recommendedName>
</protein>
<dbReference type="AlphaFoldDB" id="A0A7I7NSM5"/>
<dbReference type="RefSeq" id="WP_085158892.1">
    <property type="nucleotide sequence ID" value="NZ_AP022581.1"/>
</dbReference>
<dbReference type="Proteomes" id="UP000466396">
    <property type="component" value="Chromosome"/>
</dbReference>
<accession>A0A7I7NSM5</accession>